<evidence type="ECO:0000313" key="2">
    <source>
        <dbReference type="Proteomes" id="UP000782880"/>
    </source>
</evidence>
<dbReference type="Proteomes" id="UP000782880">
    <property type="component" value="Unassembled WGS sequence"/>
</dbReference>
<gene>
    <name evidence="1" type="ORF">K8V20_01685</name>
</gene>
<proteinExistence type="predicted"/>
<reference evidence="1" key="1">
    <citation type="journal article" date="2021" name="PeerJ">
        <title>Extensive microbial diversity within the chicken gut microbiome revealed by metagenomics and culture.</title>
        <authorList>
            <person name="Gilroy R."/>
            <person name="Ravi A."/>
            <person name="Getino M."/>
            <person name="Pursley I."/>
            <person name="Horton D.L."/>
            <person name="Alikhan N.F."/>
            <person name="Baker D."/>
            <person name="Gharbi K."/>
            <person name="Hall N."/>
            <person name="Watson M."/>
            <person name="Adriaenssens E.M."/>
            <person name="Foster-Nyarko E."/>
            <person name="Jarju S."/>
            <person name="Secka A."/>
            <person name="Antonio M."/>
            <person name="Oren A."/>
            <person name="Chaudhuri R.R."/>
            <person name="La Ragione R."/>
            <person name="Hildebrand F."/>
            <person name="Pallen M.J."/>
        </authorList>
    </citation>
    <scope>NUCLEOTIDE SEQUENCE</scope>
    <source>
        <strain evidence="1">ChiBcec21-2208</strain>
    </source>
</reference>
<name>A0A921IJR9_9FIRM</name>
<dbReference type="InterPro" id="IPR008984">
    <property type="entry name" value="SMAD_FHA_dom_sf"/>
</dbReference>
<dbReference type="AlphaFoldDB" id="A0A921IJR9"/>
<sequence>MKLTKCEQGHFYDSDKYPACPYCNADLQSETAIVHTSEGPAAEAAAPEGPVAGWLVVLNGPARGRDLRLGVGRSFLGTDAAGTPVTLSPDAPLGARQATVVYDAQADAFTLLPGSSQALCYLNGQAVLEAQPLAAGAELKLGDADLRFVPFCGDGFRW</sequence>
<dbReference type="SUPFAM" id="SSF49879">
    <property type="entry name" value="SMAD/FHA domain"/>
    <property type="match status" value="1"/>
</dbReference>
<reference evidence="1" key="2">
    <citation type="submission" date="2021-09" db="EMBL/GenBank/DDBJ databases">
        <authorList>
            <person name="Gilroy R."/>
        </authorList>
    </citation>
    <scope>NUCLEOTIDE SEQUENCE</scope>
    <source>
        <strain evidence="1">ChiBcec21-2208</strain>
    </source>
</reference>
<accession>A0A921IJR9</accession>
<organism evidence="1 2">
    <name type="scientific">Subdoligranulum variabile</name>
    <dbReference type="NCBI Taxonomy" id="214851"/>
    <lineage>
        <taxon>Bacteria</taxon>
        <taxon>Bacillati</taxon>
        <taxon>Bacillota</taxon>
        <taxon>Clostridia</taxon>
        <taxon>Eubacteriales</taxon>
        <taxon>Oscillospiraceae</taxon>
        <taxon>Subdoligranulum</taxon>
    </lineage>
</organism>
<evidence type="ECO:0008006" key="3">
    <source>
        <dbReference type="Google" id="ProtNLM"/>
    </source>
</evidence>
<evidence type="ECO:0000313" key="1">
    <source>
        <dbReference type="EMBL" id="HJG27345.1"/>
    </source>
</evidence>
<protein>
    <recommendedName>
        <fullName evidence="3">FHA domain-containing protein</fullName>
    </recommendedName>
</protein>
<dbReference type="EMBL" id="DYVE01000051">
    <property type="protein sequence ID" value="HJG27345.1"/>
    <property type="molecule type" value="Genomic_DNA"/>
</dbReference>
<dbReference type="CDD" id="cd00060">
    <property type="entry name" value="FHA"/>
    <property type="match status" value="1"/>
</dbReference>
<comment type="caution">
    <text evidence="1">The sequence shown here is derived from an EMBL/GenBank/DDBJ whole genome shotgun (WGS) entry which is preliminary data.</text>
</comment>
<dbReference type="Gene3D" id="2.60.200.20">
    <property type="match status" value="1"/>
</dbReference>